<dbReference type="PANTHER" id="PTHR23318:SF0">
    <property type="entry name" value="SERINE_THREONINE-PROTEIN PHOSPHATASE 4 REGULATORY SUBUNIT 3"/>
    <property type="match status" value="1"/>
</dbReference>
<organism evidence="4">
    <name type="scientific">Glycine soja</name>
    <name type="common">Wild soybean</name>
    <dbReference type="NCBI Taxonomy" id="3848"/>
    <lineage>
        <taxon>Eukaryota</taxon>
        <taxon>Viridiplantae</taxon>
        <taxon>Streptophyta</taxon>
        <taxon>Embryophyta</taxon>
        <taxon>Tracheophyta</taxon>
        <taxon>Spermatophyta</taxon>
        <taxon>Magnoliopsida</taxon>
        <taxon>eudicotyledons</taxon>
        <taxon>Gunneridae</taxon>
        <taxon>Pentapetalae</taxon>
        <taxon>rosids</taxon>
        <taxon>fabids</taxon>
        <taxon>Fabales</taxon>
        <taxon>Fabaceae</taxon>
        <taxon>Papilionoideae</taxon>
        <taxon>50 kb inversion clade</taxon>
        <taxon>NPAAA clade</taxon>
        <taxon>indigoferoid/millettioid clade</taxon>
        <taxon>Phaseoleae</taxon>
        <taxon>Glycine</taxon>
        <taxon>Glycine subgen. Soja</taxon>
    </lineage>
</organism>
<dbReference type="EMBL" id="KN661426">
    <property type="protein sequence ID" value="KHN14991.1"/>
    <property type="molecule type" value="Genomic_DNA"/>
</dbReference>
<name>A0A0B2Q053_GLYSO</name>
<comment type="subcellular location">
    <subcellularLocation>
        <location evidence="1">Nucleus</location>
    </subcellularLocation>
</comment>
<dbReference type="GO" id="GO:0005654">
    <property type="term" value="C:nucleoplasm"/>
    <property type="evidence" value="ECO:0007669"/>
    <property type="project" value="TreeGrafter"/>
</dbReference>
<evidence type="ECO:0000256" key="2">
    <source>
        <dbReference type="ARBA" id="ARBA00023242"/>
    </source>
</evidence>
<dbReference type="GO" id="GO:0072542">
    <property type="term" value="F:protein phosphatase activator activity"/>
    <property type="evidence" value="ECO:0007669"/>
    <property type="project" value="TreeGrafter"/>
</dbReference>
<dbReference type="PANTHER" id="PTHR23318">
    <property type="entry name" value="ATP SYNTHASE GAMMA-RELATED"/>
    <property type="match status" value="1"/>
</dbReference>
<proteinExistence type="predicted"/>
<dbReference type="GO" id="GO:0030289">
    <property type="term" value="C:protein phosphatase 4 complex"/>
    <property type="evidence" value="ECO:0007669"/>
    <property type="project" value="TreeGrafter"/>
</dbReference>
<sequence length="143" mass="16028">MSFLESHVILDDPEVSHVKHHHKFLKEHVIFKEAIPFKNTTVLSKIHQTYRVGFLKDVVLARVLDEATVANLNSMIHANNAIVVSLLKDDNTFMQELFARLKSPTTSPESKKNMGPRRMHCVMDSIPATSIEIGGVTPIQTVG</sequence>
<reference evidence="4" key="1">
    <citation type="submission" date="2014-07" db="EMBL/GenBank/DDBJ databases">
        <title>Identification of a novel salt tolerance gene in wild soybean by whole-genome sequencing.</title>
        <authorList>
            <person name="Lam H.-M."/>
            <person name="Qi X."/>
            <person name="Li M.-W."/>
            <person name="Liu X."/>
            <person name="Xie M."/>
            <person name="Ni M."/>
            <person name="Xu X."/>
        </authorList>
    </citation>
    <scope>NUCLEOTIDE SEQUENCE [LARGE SCALE GENOMIC DNA]</scope>
    <source>
        <tissue evidence="4">Root</tissue>
    </source>
</reference>
<evidence type="ECO:0000313" key="4">
    <source>
        <dbReference type="EMBL" id="KHN14991.1"/>
    </source>
</evidence>
<evidence type="ECO:0000256" key="1">
    <source>
        <dbReference type="ARBA" id="ARBA00004123"/>
    </source>
</evidence>
<dbReference type="Pfam" id="PF04802">
    <property type="entry name" value="PP4R3"/>
    <property type="match status" value="1"/>
</dbReference>
<feature type="domain" description="Serine/threonine-protein phosphatase 4 regulatory subunit 3-like central" evidence="3">
    <location>
        <begin position="12"/>
        <end position="113"/>
    </location>
</feature>
<dbReference type="Proteomes" id="UP000053555">
    <property type="component" value="Unassembled WGS sequence"/>
</dbReference>
<dbReference type="InterPro" id="IPR051137">
    <property type="entry name" value="PP4R3-like"/>
</dbReference>
<accession>A0A0B2Q053</accession>
<keyword evidence="2" id="KW-0539">Nucleus</keyword>
<gene>
    <name evidence="4" type="ORF">glysoja_037118</name>
</gene>
<evidence type="ECO:0000259" key="3">
    <source>
        <dbReference type="Pfam" id="PF04802"/>
    </source>
</evidence>
<protein>
    <submittedName>
        <fullName evidence="4">Suppressor of Mek1</fullName>
    </submittedName>
</protein>
<dbReference type="InterPro" id="IPR006887">
    <property type="entry name" value="P4R3-like_central_dom"/>
</dbReference>
<dbReference type="AlphaFoldDB" id="A0A0B2Q053"/>